<comment type="caution">
    <text evidence="1">The sequence shown here is derived from an EMBL/GenBank/DDBJ whole genome shotgun (WGS) entry which is preliminary data.</text>
</comment>
<evidence type="ECO:0000313" key="2">
    <source>
        <dbReference type="Proteomes" id="UP000236291"/>
    </source>
</evidence>
<protein>
    <submittedName>
        <fullName evidence="1">Uncharacterized protein</fullName>
    </submittedName>
</protein>
<reference evidence="1 2" key="1">
    <citation type="journal article" date="2014" name="Am. J. Bot.">
        <title>Genome assembly and annotation for red clover (Trifolium pratense; Fabaceae).</title>
        <authorList>
            <person name="Istvanek J."/>
            <person name="Jaros M."/>
            <person name="Krenek A."/>
            <person name="Repkova J."/>
        </authorList>
    </citation>
    <scope>NUCLEOTIDE SEQUENCE [LARGE SCALE GENOMIC DNA]</scope>
    <source>
        <strain evidence="2">cv. Tatra</strain>
        <tissue evidence="1">Young leaves</tissue>
    </source>
</reference>
<proteinExistence type="predicted"/>
<feature type="non-terminal residue" evidence="1">
    <location>
        <position position="1"/>
    </location>
</feature>
<sequence>SLAELDGPVSFLPSTDFQNALNEGLSFCGANSNSFIVLQDANHHSWSGY</sequence>
<organism evidence="1 2">
    <name type="scientific">Trifolium pratense</name>
    <name type="common">Red clover</name>
    <dbReference type="NCBI Taxonomy" id="57577"/>
    <lineage>
        <taxon>Eukaryota</taxon>
        <taxon>Viridiplantae</taxon>
        <taxon>Streptophyta</taxon>
        <taxon>Embryophyta</taxon>
        <taxon>Tracheophyta</taxon>
        <taxon>Spermatophyta</taxon>
        <taxon>Magnoliopsida</taxon>
        <taxon>eudicotyledons</taxon>
        <taxon>Gunneridae</taxon>
        <taxon>Pentapetalae</taxon>
        <taxon>rosids</taxon>
        <taxon>fabids</taxon>
        <taxon>Fabales</taxon>
        <taxon>Fabaceae</taxon>
        <taxon>Papilionoideae</taxon>
        <taxon>50 kb inversion clade</taxon>
        <taxon>NPAAA clade</taxon>
        <taxon>Hologalegina</taxon>
        <taxon>IRL clade</taxon>
        <taxon>Trifolieae</taxon>
        <taxon>Trifolium</taxon>
    </lineage>
</organism>
<dbReference type="AlphaFoldDB" id="A0A2K3KX11"/>
<name>A0A2K3KX11_TRIPR</name>
<gene>
    <name evidence="1" type="ORF">L195_g057786</name>
</gene>
<dbReference type="Proteomes" id="UP000236291">
    <property type="component" value="Unassembled WGS sequence"/>
</dbReference>
<evidence type="ECO:0000313" key="1">
    <source>
        <dbReference type="EMBL" id="PNX70830.1"/>
    </source>
</evidence>
<dbReference type="EMBL" id="ASHM01116473">
    <property type="protein sequence ID" value="PNX70830.1"/>
    <property type="molecule type" value="Genomic_DNA"/>
</dbReference>
<accession>A0A2K3KX11</accession>
<reference evidence="1 2" key="2">
    <citation type="journal article" date="2017" name="Front. Plant Sci.">
        <title>Gene Classification and Mining of Molecular Markers Useful in Red Clover (Trifolium pratense) Breeding.</title>
        <authorList>
            <person name="Istvanek J."/>
            <person name="Dluhosova J."/>
            <person name="Dluhos P."/>
            <person name="Patkova L."/>
            <person name="Nedelnik J."/>
            <person name="Repkova J."/>
        </authorList>
    </citation>
    <scope>NUCLEOTIDE SEQUENCE [LARGE SCALE GENOMIC DNA]</scope>
    <source>
        <strain evidence="2">cv. Tatra</strain>
        <tissue evidence="1">Young leaves</tissue>
    </source>
</reference>